<sequence length="137" mass="15226">MSLQTVLPQAYFFLLELIIIHVLQEAALGMFAISNQTCCNGVLGYAGPDNQMPCAEMRCCNSDEIVALQRVNHAFGFCFRCVPETSSNSNCYNDNQLVATTNESKIEYALKTCCKGLKFTVLTYFEGIALTIKCVKR</sequence>
<gene>
    <name evidence="2" type="ORF">DPMN_053849</name>
</gene>
<reference evidence="2" key="2">
    <citation type="submission" date="2020-11" db="EMBL/GenBank/DDBJ databases">
        <authorList>
            <person name="McCartney M.A."/>
            <person name="Auch B."/>
            <person name="Kono T."/>
            <person name="Mallez S."/>
            <person name="Becker A."/>
            <person name="Gohl D.M."/>
            <person name="Silverstein K.A.T."/>
            <person name="Koren S."/>
            <person name="Bechman K.B."/>
            <person name="Herman A."/>
            <person name="Abrahante J.E."/>
            <person name="Garbe J."/>
        </authorList>
    </citation>
    <scope>NUCLEOTIDE SEQUENCE</scope>
    <source>
        <strain evidence="2">Duluth1</strain>
        <tissue evidence="2">Whole animal</tissue>
    </source>
</reference>
<keyword evidence="1" id="KW-1133">Transmembrane helix</keyword>
<comment type="caution">
    <text evidence="2">The sequence shown here is derived from an EMBL/GenBank/DDBJ whole genome shotgun (WGS) entry which is preliminary data.</text>
</comment>
<organism evidence="2 3">
    <name type="scientific">Dreissena polymorpha</name>
    <name type="common">Zebra mussel</name>
    <name type="synonym">Mytilus polymorpha</name>
    <dbReference type="NCBI Taxonomy" id="45954"/>
    <lineage>
        <taxon>Eukaryota</taxon>
        <taxon>Metazoa</taxon>
        <taxon>Spiralia</taxon>
        <taxon>Lophotrochozoa</taxon>
        <taxon>Mollusca</taxon>
        <taxon>Bivalvia</taxon>
        <taxon>Autobranchia</taxon>
        <taxon>Heteroconchia</taxon>
        <taxon>Euheterodonta</taxon>
        <taxon>Imparidentia</taxon>
        <taxon>Neoheterodontei</taxon>
        <taxon>Myida</taxon>
        <taxon>Dreissenoidea</taxon>
        <taxon>Dreissenidae</taxon>
        <taxon>Dreissena</taxon>
    </lineage>
</organism>
<keyword evidence="1" id="KW-0472">Membrane</keyword>
<keyword evidence="3" id="KW-1185">Reference proteome</keyword>
<reference evidence="2" key="1">
    <citation type="journal article" date="2019" name="bioRxiv">
        <title>The Genome of the Zebra Mussel, Dreissena polymorpha: A Resource for Invasive Species Research.</title>
        <authorList>
            <person name="McCartney M.A."/>
            <person name="Auch B."/>
            <person name="Kono T."/>
            <person name="Mallez S."/>
            <person name="Zhang Y."/>
            <person name="Obille A."/>
            <person name="Becker A."/>
            <person name="Abrahante J.E."/>
            <person name="Garbe J."/>
            <person name="Badalamenti J.P."/>
            <person name="Herman A."/>
            <person name="Mangelson H."/>
            <person name="Liachko I."/>
            <person name="Sullivan S."/>
            <person name="Sone E.D."/>
            <person name="Koren S."/>
            <person name="Silverstein K.A.T."/>
            <person name="Beckman K.B."/>
            <person name="Gohl D.M."/>
        </authorList>
    </citation>
    <scope>NUCLEOTIDE SEQUENCE</scope>
    <source>
        <strain evidence="2">Duluth1</strain>
        <tissue evidence="2">Whole animal</tissue>
    </source>
</reference>
<dbReference type="Proteomes" id="UP000828390">
    <property type="component" value="Unassembled WGS sequence"/>
</dbReference>
<protein>
    <submittedName>
        <fullName evidence="2">Uncharacterized protein</fullName>
    </submittedName>
</protein>
<keyword evidence="1" id="KW-0812">Transmembrane</keyword>
<evidence type="ECO:0000256" key="1">
    <source>
        <dbReference type="SAM" id="Phobius"/>
    </source>
</evidence>
<dbReference type="AlphaFoldDB" id="A0A9D4HSK4"/>
<evidence type="ECO:0000313" key="3">
    <source>
        <dbReference type="Proteomes" id="UP000828390"/>
    </source>
</evidence>
<dbReference type="OrthoDB" id="6088898at2759"/>
<dbReference type="EMBL" id="JAIWYP010000012">
    <property type="protein sequence ID" value="KAH3727903.1"/>
    <property type="molecule type" value="Genomic_DNA"/>
</dbReference>
<evidence type="ECO:0000313" key="2">
    <source>
        <dbReference type="EMBL" id="KAH3727903.1"/>
    </source>
</evidence>
<proteinExistence type="predicted"/>
<name>A0A9D4HSK4_DREPO</name>
<feature type="transmembrane region" description="Helical" evidence="1">
    <location>
        <begin position="12"/>
        <end position="33"/>
    </location>
</feature>
<accession>A0A9D4HSK4</accession>